<dbReference type="InterPro" id="IPR036864">
    <property type="entry name" value="Zn2-C6_fun-type_DNA-bd_sf"/>
</dbReference>
<organism evidence="8 9">
    <name type="scientific">Fusarium musae</name>
    <dbReference type="NCBI Taxonomy" id="1042133"/>
    <lineage>
        <taxon>Eukaryota</taxon>
        <taxon>Fungi</taxon>
        <taxon>Dikarya</taxon>
        <taxon>Ascomycota</taxon>
        <taxon>Pezizomycotina</taxon>
        <taxon>Sordariomycetes</taxon>
        <taxon>Hypocreomycetidae</taxon>
        <taxon>Hypocreales</taxon>
        <taxon>Nectriaceae</taxon>
        <taxon>Fusarium</taxon>
    </lineage>
</organism>
<dbReference type="CDD" id="cd12148">
    <property type="entry name" value="fungal_TF_MHR"/>
    <property type="match status" value="1"/>
</dbReference>
<keyword evidence="5" id="KW-0539">Nucleus</keyword>
<dbReference type="KEGG" id="fmu:J7337_009502"/>
<evidence type="ECO:0000256" key="4">
    <source>
        <dbReference type="ARBA" id="ARBA00023163"/>
    </source>
</evidence>
<reference evidence="8" key="1">
    <citation type="journal article" date="2021" name="Mol. Plant Microbe Interact.">
        <title>Telomere to telomere genome assembly of Fusarium musae F31, causal agent of crown rot disease of banana.</title>
        <authorList>
            <person name="Degradi L."/>
            <person name="Tava V."/>
            <person name="Kunova A."/>
            <person name="Cortesi P."/>
            <person name="Saracchi M."/>
            <person name="Pasquali M."/>
        </authorList>
    </citation>
    <scope>NUCLEOTIDE SEQUENCE</scope>
    <source>
        <strain evidence="8">F31</strain>
    </source>
</reference>
<dbReference type="GO" id="GO:0003677">
    <property type="term" value="F:DNA binding"/>
    <property type="evidence" value="ECO:0007669"/>
    <property type="project" value="InterPro"/>
</dbReference>
<sequence>MLGLVSRVFKSLIKSSPQRQLCKSTKIGKIASQLRIQSILSPTDPEGDKGSNASPKASTTSKRKLEELSSAQEGTSPASIWHAQYDEHSRPDAGEDNSAGRLTPATSDEKAGRRGSRIKQPIRSSIACLRCRRSKIKCDNDGGNSPCDMCVKGGHQCQYPEAVPPPPKRNNSPTTGKLEKEPQQEKKRTRKADDISKWGSERSAVYAAEVLAYPFLTTELWDQLLNIYKLHYATELPFLHLPSLKEKMSSGSGQGKEDSSELNLVLLGILMLTVRFHPDLVRYVTHLPNQHGANNRSSASKPKPGPLHASNFFATALTTALGPLRTVMDTLTVERVQSFLMLGLFEWSQENNSSAWMCLGIAIRMAKLMRLEQDDRRMAILENQAPDTNRFERKSPEIAIIRETRRRTMYSCFILDRLMSCGGERPLSIAVESMSIQLPCSEMAFDLSLQVYTGLLQPHEGSNQQKINDDSTLSRFVKLIEIWGEISKYSSMGGRSQEAHPPWDPKSTFYKLREKIIAFDRDLPDTFTLSRQNYYRHDNHQATNTYVSLHMLASVCHIVLNREYLPFLPLRCPGPHGSPIVNQTILNFAPDRFWEDSAQDVFQSSRNIIDLVGLSKEKLPLSSLSIFSIWLAGFMSIYVHHFPQMDASHRLGSEQAESPHMGENLSILEQGQAGTACQALRRAATYLPSAQRCLDNFEAVDRCFTQAKNSMQGSLSLRFGGVGHGSEFNQTGSQDKQRGGGFDMHRKSSSPRSVSPKMRNSPWPTLEERSKPNSSTSKSQLSLPGIDEGLLAVDTPKLVLGNIETLESGRMSRILNDLEGFSGAGSLRVAFSQ</sequence>
<dbReference type="InterPro" id="IPR050815">
    <property type="entry name" value="TF_fung"/>
</dbReference>
<dbReference type="InterPro" id="IPR007219">
    <property type="entry name" value="XnlR_reg_dom"/>
</dbReference>
<evidence type="ECO:0000256" key="3">
    <source>
        <dbReference type="ARBA" id="ARBA00023015"/>
    </source>
</evidence>
<evidence type="ECO:0000256" key="6">
    <source>
        <dbReference type="SAM" id="MobiDB-lite"/>
    </source>
</evidence>
<feature type="compositionally biased region" description="Basic and acidic residues" evidence="6">
    <location>
        <begin position="735"/>
        <end position="746"/>
    </location>
</feature>
<dbReference type="Pfam" id="PF04082">
    <property type="entry name" value="Fungal_trans"/>
    <property type="match status" value="1"/>
</dbReference>
<keyword evidence="2" id="KW-0479">Metal-binding</keyword>
<feature type="region of interest" description="Disordered" evidence="6">
    <location>
        <begin position="160"/>
        <end position="194"/>
    </location>
</feature>
<dbReference type="PANTHER" id="PTHR47338">
    <property type="entry name" value="ZN(II)2CYS6 TRANSCRIPTION FACTOR (EUROFUNG)-RELATED"/>
    <property type="match status" value="1"/>
</dbReference>
<dbReference type="RefSeq" id="XP_044677691.1">
    <property type="nucleotide sequence ID" value="XM_044827097.1"/>
</dbReference>
<dbReference type="GO" id="GO:0000981">
    <property type="term" value="F:DNA-binding transcription factor activity, RNA polymerase II-specific"/>
    <property type="evidence" value="ECO:0007669"/>
    <property type="project" value="InterPro"/>
</dbReference>
<feature type="compositionally biased region" description="Basic and acidic residues" evidence="6">
    <location>
        <begin position="177"/>
        <end position="194"/>
    </location>
</feature>
<feature type="region of interest" description="Disordered" evidence="6">
    <location>
        <begin position="725"/>
        <end position="782"/>
    </location>
</feature>
<feature type="compositionally biased region" description="Polar residues" evidence="6">
    <location>
        <begin position="772"/>
        <end position="782"/>
    </location>
</feature>
<proteinExistence type="predicted"/>
<feature type="compositionally biased region" description="Polar residues" evidence="6">
    <location>
        <begin position="69"/>
        <end position="78"/>
    </location>
</feature>
<dbReference type="Proteomes" id="UP000827133">
    <property type="component" value="Unassembled WGS sequence"/>
</dbReference>
<dbReference type="GO" id="GO:0005634">
    <property type="term" value="C:nucleus"/>
    <property type="evidence" value="ECO:0007669"/>
    <property type="project" value="UniProtKB-SubCell"/>
</dbReference>
<comment type="subcellular location">
    <subcellularLocation>
        <location evidence="1">Nucleus</location>
    </subcellularLocation>
</comment>
<name>A0A9P8DBD7_9HYPO</name>
<dbReference type="EMBL" id="JAHBCI010000007">
    <property type="protein sequence ID" value="KAG9498691.1"/>
    <property type="molecule type" value="Genomic_DNA"/>
</dbReference>
<dbReference type="GeneID" id="68317358"/>
<comment type="caution">
    <text evidence="8">The sequence shown here is derived from an EMBL/GenBank/DDBJ whole genome shotgun (WGS) entry which is preliminary data.</text>
</comment>
<dbReference type="GO" id="GO:0008270">
    <property type="term" value="F:zinc ion binding"/>
    <property type="evidence" value="ECO:0007669"/>
    <property type="project" value="InterPro"/>
</dbReference>
<dbReference type="SMART" id="SM00906">
    <property type="entry name" value="Fungal_trans"/>
    <property type="match status" value="1"/>
</dbReference>
<dbReference type="SMART" id="SM00066">
    <property type="entry name" value="GAL4"/>
    <property type="match status" value="1"/>
</dbReference>
<evidence type="ECO:0000256" key="2">
    <source>
        <dbReference type="ARBA" id="ARBA00022723"/>
    </source>
</evidence>
<evidence type="ECO:0000256" key="5">
    <source>
        <dbReference type="ARBA" id="ARBA00023242"/>
    </source>
</evidence>
<keyword evidence="4" id="KW-0804">Transcription</keyword>
<dbReference type="PROSITE" id="PS00463">
    <property type="entry name" value="ZN2_CY6_FUNGAL_1"/>
    <property type="match status" value="1"/>
</dbReference>
<evidence type="ECO:0000313" key="9">
    <source>
        <dbReference type="Proteomes" id="UP000827133"/>
    </source>
</evidence>
<dbReference type="PANTHER" id="PTHR47338:SF5">
    <property type="entry name" value="ZN(II)2CYS6 TRANSCRIPTION FACTOR (EUROFUNG)"/>
    <property type="match status" value="1"/>
</dbReference>
<gene>
    <name evidence="8" type="ORF">J7337_009502</name>
</gene>
<feature type="compositionally biased region" description="Basic and acidic residues" evidence="6">
    <location>
        <begin position="84"/>
        <end position="93"/>
    </location>
</feature>
<keyword evidence="9" id="KW-1185">Reference proteome</keyword>
<dbReference type="PROSITE" id="PS50048">
    <property type="entry name" value="ZN2_CY6_FUNGAL_2"/>
    <property type="match status" value="1"/>
</dbReference>
<evidence type="ECO:0000313" key="8">
    <source>
        <dbReference type="EMBL" id="KAG9498691.1"/>
    </source>
</evidence>
<dbReference type="AlphaFoldDB" id="A0A9P8DBD7"/>
<feature type="region of interest" description="Disordered" evidence="6">
    <location>
        <begin position="40"/>
        <end position="119"/>
    </location>
</feature>
<keyword evidence="3" id="KW-0805">Transcription regulation</keyword>
<dbReference type="CDD" id="cd00067">
    <property type="entry name" value="GAL4"/>
    <property type="match status" value="1"/>
</dbReference>
<dbReference type="GO" id="GO:0006351">
    <property type="term" value="P:DNA-templated transcription"/>
    <property type="evidence" value="ECO:0007669"/>
    <property type="project" value="InterPro"/>
</dbReference>
<dbReference type="SUPFAM" id="SSF57701">
    <property type="entry name" value="Zn2/Cys6 DNA-binding domain"/>
    <property type="match status" value="1"/>
</dbReference>
<dbReference type="InterPro" id="IPR001138">
    <property type="entry name" value="Zn2Cys6_DnaBD"/>
</dbReference>
<dbReference type="Gene3D" id="4.10.240.10">
    <property type="entry name" value="Zn(2)-C6 fungal-type DNA-binding domain"/>
    <property type="match status" value="1"/>
</dbReference>
<protein>
    <recommendedName>
        <fullName evidence="7">Zn(2)-C6 fungal-type domain-containing protein</fullName>
    </recommendedName>
</protein>
<feature type="compositionally biased region" description="Polar residues" evidence="6">
    <location>
        <begin position="51"/>
        <end position="60"/>
    </location>
</feature>
<evidence type="ECO:0000259" key="7">
    <source>
        <dbReference type="PROSITE" id="PS50048"/>
    </source>
</evidence>
<feature type="domain" description="Zn(2)-C6 fungal-type" evidence="7">
    <location>
        <begin position="127"/>
        <end position="159"/>
    </location>
</feature>
<evidence type="ECO:0000256" key="1">
    <source>
        <dbReference type="ARBA" id="ARBA00004123"/>
    </source>
</evidence>
<accession>A0A9P8DBD7</accession>
<dbReference type="Pfam" id="PF00172">
    <property type="entry name" value="Zn_clus"/>
    <property type="match status" value="1"/>
</dbReference>